<comment type="caution">
    <text evidence="2">The sequence shown here is derived from an EMBL/GenBank/DDBJ whole genome shotgun (WGS) entry which is preliminary data.</text>
</comment>
<gene>
    <name evidence="2" type="ORF">RRG08_056448</name>
</gene>
<proteinExistence type="inferred from homology"/>
<keyword evidence="1" id="KW-0547">Nucleotide-binding</keyword>
<keyword evidence="1" id="KW-0418">Kinase</keyword>
<dbReference type="PANTHER" id="PTHR11947:SF20">
    <property type="entry name" value="[3-METHYL-2-OXOBUTANOATE DEHYDROGENASE [LIPOAMIDE]] KINASE, MITOCHONDRIAL"/>
    <property type="match status" value="1"/>
</dbReference>
<keyword evidence="1" id="KW-0808">Transferase</keyword>
<accession>A0AAE1DDJ8</accession>
<dbReference type="AlphaFoldDB" id="A0AAE1DDJ8"/>
<keyword evidence="3" id="KW-1185">Reference proteome</keyword>
<dbReference type="SUPFAM" id="SSF55874">
    <property type="entry name" value="ATPase domain of HSP90 chaperone/DNA topoisomerase II/histidine kinase"/>
    <property type="match status" value="1"/>
</dbReference>
<dbReference type="Proteomes" id="UP001283361">
    <property type="component" value="Unassembled WGS sequence"/>
</dbReference>
<dbReference type="InterPro" id="IPR039028">
    <property type="entry name" value="BCKD/PDK"/>
</dbReference>
<sequence length="488" mass="53917">MILYRLESFSDCRLNLCSLNEKAWLLVPLYSATVPRNGYGNLARSAAAHNIKMVSMRNIRLMKLHGGRRICQKALNFFVKAFRKLLNFRSEKSHRKHNSRTLLNLCQNSLLVTENESRAGGLYQRSVVSLCLGEYYHVAGGLYQRSVASLCLGEYYHVAGGLYQRSVVSLCLGEYYHVAGGLYQRSVVSLCLGEYYHVTGGLYQRSVVSLCLGEYYHVAGGLYQRSVVSLCLGEYYHVAGGLYQRSVASLCLGEYYHVAGGLYQRSVASLCLGEYYHVAGGLYQRSVVSLCLGEYYHVAGGLYQRSVASLCLGEYYHVAGGLYQRSVVSLCLGEYYHVTGGLYQRSVNLTRQRNNHDCSLVHGPRISAVSEITTIVLLSMFSESQPISDRGGGIPDKIVGKVMDYNFTTSGMTVDDRVDGGLFGQIMDTGHTGPAPGKMHGYGFGLPTSHAYAKYLGGALTLETLEGIGTDLYLRLSHIDGRSESFRI</sequence>
<keyword evidence="1" id="KW-0067">ATP-binding</keyword>
<comment type="similarity">
    <text evidence="1">Belongs to the PDK/BCKDK protein kinase family.</text>
</comment>
<dbReference type="InterPro" id="IPR036890">
    <property type="entry name" value="HATPase_C_sf"/>
</dbReference>
<evidence type="ECO:0000256" key="1">
    <source>
        <dbReference type="RuleBase" id="RU366032"/>
    </source>
</evidence>
<dbReference type="EMBL" id="JAWDGP010004214">
    <property type="protein sequence ID" value="KAK3766517.1"/>
    <property type="molecule type" value="Genomic_DNA"/>
</dbReference>
<dbReference type="GO" id="GO:0005524">
    <property type="term" value="F:ATP binding"/>
    <property type="evidence" value="ECO:0007669"/>
    <property type="project" value="UniProtKB-UniRule"/>
</dbReference>
<reference evidence="2" key="1">
    <citation type="journal article" date="2023" name="G3 (Bethesda)">
        <title>A reference genome for the long-term kleptoplast-retaining sea slug Elysia crispata morphotype clarki.</title>
        <authorList>
            <person name="Eastman K.E."/>
            <person name="Pendleton A.L."/>
            <person name="Shaikh M.A."/>
            <person name="Suttiyut T."/>
            <person name="Ogas R."/>
            <person name="Tomko P."/>
            <person name="Gavelis G."/>
            <person name="Widhalm J.R."/>
            <person name="Wisecaver J.H."/>
        </authorList>
    </citation>
    <scope>NUCLEOTIDE SEQUENCE</scope>
    <source>
        <strain evidence="2">ECLA1</strain>
    </source>
</reference>
<organism evidence="2 3">
    <name type="scientific">Elysia crispata</name>
    <name type="common">lettuce slug</name>
    <dbReference type="NCBI Taxonomy" id="231223"/>
    <lineage>
        <taxon>Eukaryota</taxon>
        <taxon>Metazoa</taxon>
        <taxon>Spiralia</taxon>
        <taxon>Lophotrochozoa</taxon>
        <taxon>Mollusca</taxon>
        <taxon>Gastropoda</taxon>
        <taxon>Heterobranchia</taxon>
        <taxon>Euthyneura</taxon>
        <taxon>Panpulmonata</taxon>
        <taxon>Sacoglossa</taxon>
        <taxon>Placobranchoidea</taxon>
        <taxon>Plakobranchidae</taxon>
        <taxon>Elysia</taxon>
    </lineage>
</organism>
<evidence type="ECO:0000313" key="2">
    <source>
        <dbReference type="EMBL" id="KAK3766517.1"/>
    </source>
</evidence>
<dbReference type="PANTHER" id="PTHR11947">
    <property type="entry name" value="PYRUVATE DEHYDROGENASE KINASE"/>
    <property type="match status" value="1"/>
</dbReference>
<name>A0AAE1DDJ8_9GAST</name>
<dbReference type="EC" id="2.7.11.-" evidence="1"/>
<comment type="subcellular location">
    <subcellularLocation>
        <location evidence="1">Mitochondrion matrix</location>
    </subcellularLocation>
</comment>
<keyword evidence="1" id="KW-0496">Mitochondrion</keyword>
<dbReference type="GO" id="GO:0010906">
    <property type="term" value="P:regulation of glucose metabolic process"/>
    <property type="evidence" value="ECO:0007669"/>
    <property type="project" value="TreeGrafter"/>
</dbReference>
<dbReference type="GO" id="GO:0005759">
    <property type="term" value="C:mitochondrial matrix"/>
    <property type="evidence" value="ECO:0007669"/>
    <property type="project" value="UniProtKB-SubCell"/>
</dbReference>
<evidence type="ECO:0000313" key="3">
    <source>
        <dbReference type="Proteomes" id="UP001283361"/>
    </source>
</evidence>
<protein>
    <recommendedName>
        <fullName evidence="1">Protein-serine/threonine kinase</fullName>
        <ecNumber evidence="1">2.7.11.-</ecNumber>
    </recommendedName>
</protein>
<dbReference type="Gene3D" id="3.30.565.10">
    <property type="entry name" value="Histidine kinase-like ATPase, C-terminal domain"/>
    <property type="match status" value="1"/>
</dbReference>
<dbReference type="GO" id="GO:0004740">
    <property type="term" value="F:pyruvate dehydrogenase (acetyl-transferring) kinase activity"/>
    <property type="evidence" value="ECO:0007669"/>
    <property type="project" value="TreeGrafter"/>
</dbReference>